<sequence length="173" mass="19367">MASHGVRPTIDLQAGTQVLGQHLPRVLSFRGQTIEELGWSRPSDRTLLVPMRGTFGGNTEEYLLRLDFLAGSDWPPSARFVNPATLDYAGLAEQHHLPQLTSPEVHVHPAYQNPSGQKIQLVCCSAVFEYYDVNHGGEDTTLWRTGDTFNHTLVAIERAFRNHYSGRFDRHAG</sequence>
<organism evidence="1 2">
    <name type="scientific">Mesorhizobium caraganae</name>
    <dbReference type="NCBI Taxonomy" id="483206"/>
    <lineage>
        <taxon>Bacteria</taxon>
        <taxon>Pseudomonadati</taxon>
        <taxon>Pseudomonadota</taxon>
        <taxon>Alphaproteobacteria</taxon>
        <taxon>Hyphomicrobiales</taxon>
        <taxon>Phyllobacteriaceae</taxon>
        <taxon>Mesorhizobium</taxon>
    </lineage>
</organism>
<dbReference type="RefSeq" id="WP_023731941.1">
    <property type="nucleotide sequence ID" value="NZ_JAMYQB010000001.1"/>
</dbReference>
<protein>
    <submittedName>
        <fullName evidence="1">Uncharacterized protein</fullName>
    </submittedName>
</protein>
<proteinExistence type="predicted"/>
<reference evidence="1 2" key="1">
    <citation type="journal article" date="2024" name="Proc. Natl. Acad. Sci. U.S.A.">
        <title>The evolutionary genomics of adaptation to stress in wild rhizobium bacteria.</title>
        <authorList>
            <person name="Kehlet-Delgado H."/>
            <person name="Montoya A.P."/>
            <person name="Jensen K.T."/>
            <person name="Wendlandt C.E."/>
            <person name="Dexheimer C."/>
            <person name="Roberts M."/>
            <person name="Torres Martinez L."/>
            <person name="Friesen M.L."/>
            <person name="Griffitts J.S."/>
            <person name="Porter S.S."/>
        </authorList>
    </citation>
    <scope>NUCLEOTIDE SEQUENCE [LARGE SCALE GENOMIC DNA]</scope>
    <source>
        <strain evidence="1 2">M0641</strain>
    </source>
</reference>
<evidence type="ECO:0000313" key="1">
    <source>
        <dbReference type="EMBL" id="MER9402430.1"/>
    </source>
</evidence>
<dbReference type="Proteomes" id="UP001433071">
    <property type="component" value="Unassembled WGS sequence"/>
</dbReference>
<keyword evidence="2" id="KW-1185">Reference proteome</keyword>
<name>A0ABV1YRS9_9HYPH</name>
<accession>A0ABV1YRS9</accession>
<evidence type="ECO:0000313" key="2">
    <source>
        <dbReference type="Proteomes" id="UP001433071"/>
    </source>
</evidence>
<gene>
    <name evidence="1" type="ORF">NKI36_00025</name>
</gene>
<comment type="caution">
    <text evidence="1">The sequence shown here is derived from an EMBL/GenBank/DDBJ whole genome shotgun (WGS) entry which is preliminary data.</text>
</comment>
<dbReference type="EMBL" id="JAMYQB010000001">
    <property type="protein sequence ID" value="MER9402430.1"/>
    <property type="molecule type" value="Genomic_DNA"/>
</dbReference>